<dbReference type="SUPFAM" id="SSF53850">
    <property type="entry name" value="Periplasmic binding protein-like II"/>
    <property type="match status" value="1"/>
</dbReference>
<dbReference type="GO" id="GO:0042597">
    <property type="term" value="C:periplasmic space"/>
    <property type="evidence" value="ECO:0007669"/>
    <property type="project" value="UniProtKB-SubCell"/>
</dbReference>
<evidence type="ECO:0000256" key="3">
    <source>
        <dbReference type="ARBA" id="ARBA00022729"/>
    </source>
</evidence>
<organism evidence="5 6">
    <name type="scientific">Aetokthonos hydrillicola Thurmond2011</name>
    <dbReference type="NCBI Taxonomy" id="2712845"/>
    <lineage>
        <taxon>Bacteria</taxon>
        <taxon>Bacillati</taxon>
        <taxon>Cyanobacteriota</taxon>
        <taxon>Cyanophyceae</taxon>
        <taxon>Nostocales</taxon>
        <taxon>Hapalosiphonaceae</taxon>
        <taxon>Aetokthonos</taxon>
    </lineage>
</organism>
<dbReference type="PANTHER" id="PTHR30024">
    <property type="entry name" value="ALIPHATIC SULFONATES-BINDING PROTEIN-RELATED"/>
    <property type="match status" value="1"/>
</dbReference>
<dbReference type="AlphaFoldDB" id="A0AAP5IE96"/>
<dbReference type="InterPro" id="IPR015168">
    <property type="entry name" value="SsuA/THI5"/>
</dbReference>
<evidence type="ECO:0000256" key="1">
    <source>
        <dbReference type="ARBA" id="ARBA00004418"/>
    </source>
</evidence>
<dbReference type="Proteomes" id="UP000667802">
    <property type="component" value="Unassembled WGS sequence"/>
</dbReference>
<accession>A0AAP5IE96</accession>
<reference evidence="6" key="1">
    <citation type="journal article" date="2021" name="Science">
        <title>Hunting the eagle killer: A cyanobacterial neurotoxin causes vacuolar myelinopathy.</title>
        <authorList>
            <person name="Breinlinger S."/>
            <person name="Phillips T.J."/>
            <person name="Haram B.N."/>
            <person name="Mares J."/>
            <person name="Martinez Yerena J.A."/>
            <person name="Hrouzek P."/>
            <person name="Sobotka R."/>
            <person name="Henderson W.M."/>
            <person name="Schmieder P."/>
            <person name="Williams S.M."/>
            <person name="Lauderdale J.D."/>
            <person name="Wilde H.D."/>
            <person name="Gerrin W."/>
            <person name="Kust A."/>
            <person name="Washington J.W."/>
            <person name="Wagner C."/>
            <person name="Geier B."/>
            <person name="Liebeke M."/>
            <person name="Enke H."/>
            <person name="Niedermeyer T.H.J."/>
            <person name="Wilde S.B."/>
        </authorList>
    </citation>
    <scope>NUCLEOTIDE SEQUENCE [LARGE SCALE GENOMIC DNA]</scope>
    <source>
        <strain evidence="6">Thurmond2011</strain>
    </source>
</reference>
<dbReference type="Gene3D" id="3.40.190.10">
    <property type="entry name" value="Periplasmic binding protein-like II"/>
    <property type="match status" value="2"/>
</dbReference>
<evidence type="ECO:0000313" key="6">
    <source>
        <dbReference type="Proteomes" id="UP000667802"/>
    </source>
</evidence>
<comment type="caution">
    <text evidence="5">The sequence shown here is derived from an EMBL/GenBank/DDBJ whole genome shotgun (WGS) entry which is preliminary data.</text>
</comment>
<dbReference type="RefSeq" id="WP_208344227.1">
    <property type="nucleotide sequence ID" value="NZ_CAWQFN010000484.1"/>
</dbReference>
<dbReference type="Pfam" id="PF09084">
    <property type="entry name" value="NMT1"/>
    <property type="match status" value="1"/>
</dbReference>
<keyword evidence="3" id="KW-0732">Signal</keyword>
<comment type="subcellular location">
    <subcellularLocation>
        <location evidence="1">Periplasm</location>
    </subcellularLocation>
</comment>
<feature type="domain" description="SsuA/THI5-like" evidence="4">
    <location>
        <begin position="48"/>
        <end position="250"/>
    </location>
</feature>
<evidence type="ECO:0000259" key="4">
    <source>
        <dbReference type="Pfam" id="PF09084"/>
    </source>
</evidence>
<protein>
    <submittedName>
        <fullName evidence="5">ABC transporter substrate-binding protein</fullName>
    </submittedName>
</protein>
<dbReference type="EMBL" id="JAALHA020000019">
    <property type="protein sequence ID" value="MDR9898764.1"/>
    <property type="molecule type" value="Genomic_DNA"/>
</dbReference>
<comment type="similarity">
    <text evidence="2">Belongs to the bacterial solute-binding protein SsuA/TauA family.</text>
</comment>
<dbReference type="PROSITE" id="PS51257">
    <property type="entry name" value="PROKAR_LIPOPROTEIN"/>
    <property type="match status" value="1"/>
</dbReference>
<name>A0AAP5IE96_9CYAN</name>
<gene>
    <name evidence="5" type="ORF">G7B40_030015</name>
</gene>
<proteinExistence type="inferred from homology"/>
<keyword evidence="6" id="KW-1185">Reference proteome</keyword>
<sequence length="331" mass="36288">MQRRLRLIAVFIVVIIFIACSKQPSGDTATISIALPTAKTSFANVDVAIAQEMGFFKQQGLNVSIKNLDSAVKVVQAVVANDAAIGGSSFEPVINAASAGGNLAIIGTYANRLTVSMVTPKTIKSVGDLRGRNVGVQDIGAFREIMTRMVLQTAQLTPQDVKYIPISPPSYIQALKSGQIESAILQTEQVAEILKRDPRFHVLVDLHKVEPDYYYGSYIVRKDWLTKNSDIAVRYLTALIQAHRFMYDNKAETIKIAAKTTGFDPGVITHTYDVLLGKHKVFPTGDGIEEKRLAYTLSRMKSLGLLKGKEPDLTQLVDRKPITLALNKLGK</sequence>
<evidence type="ECO:0000313" key="5">
    <source>
        <dbReference type="EMBL" id="MDR9898764.1"/>
    </source>
</evidence>
<evidence type="ECO:0000256" key="2">
    <source>
        <dbReference type="ARBA" id="ARBA00010742"/>
    </source>
</evidence>
<dbReference type="GO" id="GO:0042918">
    <property type="term" value="P:alkanesulfonate transmembrane transport"/>
    <property type="evidence" value="ECO:0007669"/>
    <property type="project" value="TreeGrafter"/>
</dbReference>
<dbReference type="PANTHER" id="PTHR30024:SF47">
    <property type="entry name" value="TAURINE-BINDING PERIPLASMIC PROTEIN"/>
    <property type="match status" value="1"/>
</dbReference>